<dbReference type="HOGENOM" id="CLU_690615_0_0_11"/>
<dbReference type="Pfam" id="PF06737">
    <property type="entry name" value="Transglycosylas"/>
    <property type="match status" value="1"/>
</dbReference>
<dbReference type="InterPro" id="IPR023346">
    <property type="entry name" value="Lysozyme-like_dom_sf"/>
</dbReference>
<dbReference type="PATRIC" id="fig|1303692.3.peg.2178"/>
<dbReference type="RefSeq" id="WP_015608484.1">
    <property type="nucleotide sequence ID" value="NC_021177.1"/>
</dbReference>
<evidence type="ECO:0000256" key="4">
    <source>
        <dbReference type="SAM" id="SignalP"/>
    </source>
</evidence>
<dbReference type="PANTHER" id="PTHR44103:SF1">
    <property type="entry name" value="PROPROTEIN CONVERTASE P"/>
    <property type="match status" value="1"/>
</dbReference>
<dbReference type="GO" id="GO:0016787">
    <property type="term" value="F:hydrolase activity"/>
    <property type="evidence" value="ECO:0007669"/>
    <property type="project" value="UniProtKB-KW"/>
</dbReference>
<feature type="signal peptide" evidence="4">
    <location>
        <begin position="1"/>
        <end position="34"/>
    </location>
</feature>
<feature type="chain" id="PRO_5004106199" evidence="4">
    <location>
        <begin position="35"/>
        <end position="378"/>
    </location>
</feature>
<accession>N0CU71</accession>
<comment type="similarity">
    <text evidence="1">Belongs to the transglycosylase family. Rpf subfamily.</text>
</comment>
<dbReference type="AlphaFoldDB" id="N0CU71"/>
<evidence type="ECO:0000259" key="5">
    <source>
        <dbReference type="Pfam" id="PF06737"/>
    </source>
</evidence>
<dbReference type="SUPFAM" id="SSF69318">
    <property type="entry name" value="Integrin alpha N-terminal domain"/>
    <property type="match status" value="1"/>
</dbReference>
<dbReference type="eggNOG" id="COG0739">
    <property type="taxonomic scope" value="Bacteria"/>
</dbReference>
<dbReference type="SUPFAM" id="SSF53955">
    <property type="entry name" value="Lysozyme-like"/>
    <property type="match status" value="1"/>
</dbReference>
<evidence type="ECO:0000256" key="1">
    <source>
        <dbReference type="ARBA" id="ARBA00010830"/>
    </source>
</evidence>
<dbReference type="KEGG" id="sfi:SFUL_2161"/>
<evidence type="ECO:0000256" key="3">
    <source>
        <dbReference type="ARBA" id="ARBA00022801"/>
    </source>
</evidence>
<dbReference type="EMBL" id="CP005080">
    <property type="protein sequence ID" value="AGK77118.1"/>
    <property type="molecule type" value="Genomic_DNA"/>
</dbReference>
<dbReference type="Gene3D" id="1.10.530.10">
    <property type="match status" value="1"/>
</dbReference>
<dbReference type="InterPro" id="IPR013517">
    <property type="entry name" value="FG-GAP"/>
</dbReference>
<organism evidence="6 7">
    <name type="scientific">Streptomyces microflavus DSM 40593</name>
    <dbReference type="NCBI Taxonomy" id="1303692"/>
    <lineage>
        <taxon>Bacteria</taxon>
        <taxon>Bacillati</taxon>
        <taxon>Actinomycetota</taxon>
        <taxon>Actinomycetes</taxon>
        <taxon>Kitasatosporales</taxon>
        <taxon>Streptomycetaceae</taxon>
        <taxon>Streptomyces</taxon>
    </lineage>
</organism>
<dbReference type="InterPro" id="IPR028994">
    <property type="entry name" value="Integrin_alpha_N"/>
</dbReference>
<dbReference type="CDD" id="cd13925">
    <property type="entry name" value="RPF"/>
    <property type="match status" value="1"/>
</dbReference>
<feature type="domain" description="Resuscitation-promoting factor core lysozyme-like" evidence="5">
    <location>
        <begin position="35"/>
        <end position="110"/>
    </location>
</feature>
<keyword evidence="2 4" id="KW-0732">Signal</keyword>
<evidence type="ECO:0000256" key="2">
    <source>
        <dbReference type="ARBA" id="ARBA00022729"/>
    </source>
</evidence>
<name>N0CU71_STRMI</name>
<gene>
    <name evidence="6" type="ORF">SFUL_2161</name>
</gene>
<dbReference type="InterPro" id="IPR010618">
    <property type="entry name" value="RPF"/>
</dbReference>
<sequence length="378" mass="38929">MPRSASARRSRPAIAAVIAAGLAVPLLMTQPAAAASVATWDKVAKCESGGNWSINTGNGYYGGLQFSASTWAGYGGHTYAPNAHLASKKQQILIAEKVLAGQGAGAWPHCGAVAGLAGDNADPYPPIEVHRDHDYTGDLKDDLLGVDSTGTLRLYSGNGSSGVNFTREVGGGWTGMDKVAAADFNGDGDGDLVATKKTTGELFLYIGNGKGGFKSTDDIGHGWTGIEQLAAGDFTGDGKADIVAVNKTDATLHLYTGNGSGVTHTKQIGSGWSKMTNLAAGDFNGDNRADVIATREDTGSLLLYPGTSGGGIGSGIEIGTSFNVMSHLTLTDINSDGRADVVAINRNSGDLFLYTSKSNSLNSGTAIGHGWNTFKHLI</sequence>
<dbReference type="Pfam" id="PF13517">
    <property type="entry name" value="FG-GAP_3"/>
    <property type="match status" value="2"/>
</dbReference>
<evidence type="ECO:0000313" key="6">
    <source>
        <dbReference type="EMBL" id="AGK77118.1"/>
    </source>
</evidence>
<dbReference type="PANTHER" id="PTHR44103">
    <property type="entry name" value="PROPROTEIN CONVERTASE P"/>
    <property type="match status" value="1"/>
</dbReference>
<dbReference type="eggNOG" id="COG1388">
    <property type="taxonomic scope" value="Bacteria"/>
</dbReference>
<dbReference type="Gene3D" id="2.130.10.130">
    <property type="entry name" value="Integrin alpha, N-terminal"/>
    <property type="match status" value="2"/>
</dbReference>
<evidence type="ECO:0000313" key="7">
    <source>
        <dbReference type="Proteomes" id="UP000013304"/>
    </source>
</evidence>
<protein>
    <submittedName>
        <fullName evidence="6">Resuscitation-promoting factor RpfA</fullName>
    </submittedName>
</protein>
<dbReference type="Proteomes" id="UP000013304">
    <property type="component" value="Chromosome"/>
</dbReference>
<reference evidence="6 7" key="1">
    <citation type="submission" date="2013-04" db="EMBL/GenBank/DDBJ databases">
        <title>Complete genome sequence of Streptomyces fulvissimus.</title>
        <authorList>
            <person name="Myronovskyi M."/>
            <person name="Tokovenko B."/>
            <person name="Manderscheid N."/>
            <person name="Petzke L."/>
            <person name="Luzhetskyy A."/>
        </authorList>
    </citation>
    <scope>NUCLEOTIDE SEQUENCE [LARGE SCALE GENOMIC DNA]</scope>
    <source>
        <strain evidence="6 7">DSM 40593</strain>
    </source>
</reference>
<proteinExistence type="inferred from homology"/>
<keyword evidence="3" id="KW-0378">Hydrolase</keyword>